<dbReference type="AlphaFoldDB" id="A5N416"/>
<dbReference type="EMBL" id="CP000673">
    <property type="protein sequence ID" value="EDK35862.1"/>
    <property type="molecule type" value="Genomic_DNA"/>
</dbReference>
<dbReference type="eggNOG" id="ENOG502ZB4B">
    <property type="taxonomic scope" value="Bacteria"/>
</dbReference>
<dbReference type="Proteomes" id="UP000002411">
    <property type="component" value="Chromosome"/>
</dbReference>
<keyword evidence="1" id="KW-0472">Membrane</keyword>
<dbReference type="HOGENOM" id="CLU_102867_0_0_9"/>
<accession>A5N416</accession>
<feature type="transmembrane region" description="Helical" evidence="1">
    <location>
        <begin position="64"/>
        <end position="86"/>
    </location>
</feature>
<keyword evidence="3" id="KW-1185">Reference proteome</keyword>
<evidence type="ECO:0000313" key="3">
    <source>
        <dbReference type="Proteomes" id="UP000002411"/>
    </source>
</evidence>
<proteinExistence type="predicted"/>
<sequence length="235" mass="26056">MVKDREYPAESGNHRDLDFREEHRAVRRIWLVPYHPALGGLREKRGVPQMTKLRHILRDKAGNGFPLVVAITLALVIILCGVMEFFRLNIIATGVKEALEDAIIVTVNDNYADVYHGVREGYSGGYQPNGSSFSYSVKTGDIYGYMDGVLGTKNVGGYHVKYTGDALEYKLSGLDVTIRNAPLAPSSPQNAQRFEADAVIWLEVPVYFGGKELAPMKIKLKVQAGYTEVFGESDV</sequence>
<dbReference type="STRING" id="431943.CKL_3885"/>
<reference evidence="2 3" key="1">
    <citation type="journal article" date="2008" name="Proc. Natl. Acad. Sci. U.S.A.">
        <title>The genome of Clostridium kluyveri, a strict anaerobe with unique metabolic features.</title>
        <authorList>
            <person name="Seedorf H."/>
            <person name="Fricke W.F."/>
            <person name="Veith B."/>
            <person name="Brueggemann H."/>
            <person name="Liesegang H."/>
            <person name="Strittmatter A."/>
            <person name="Miethke M."/>
            <person name="Buckel W."/>
            <person name="Hinderberger J."/>
            <person name="Li F."/>
            <person name="Hagemeier C."/>
            <person name="Thauer R.K."/>
            <person name="Gottschalk G."/>
        </authorList>
    </citation>
    <scope>NUCLEOTIDE SEQUENCE [LARGE SCALE GENOMIC DNA]</scope>
    <source>
        <strain evidence="3">ATCC 8527 / DSM 555 / NCIMB 10680</strain>
    </source>
</reference>
<keyword evidence="1" id="KW-1133">Transmembrane helix</keyword>
<keyword evidence="1" id="KW-0812">Transmembrane</keyword>
<protein>
    <submittedName>
        <fullName evidence="2">Uncharacterized protein</fullName>
    </submittedName>
</protein>
<name>A5N416_CLOK5</name>
<organism evidence="2 3">
    <name type="scientific">Clostridium kluyveri (strain ATCC 8527 / DSM 555 / NBRC 12016 / NCIMB 10680 / K1)</name>
    <dbReference type="NCBI Taxonomy" id="431943"/>
    <lineage>
        <taxon>Bacteria</taxon>
        <taxon>Bacillati</taxon>
        <taxon>Bacillota</taxon>
        <taxon>Clostridia</taxon>
        <taxon>Eubacteriales</taxon>
        <taxon>Clostridiaceae</taxon>
        <taxon>Clostridium</taxon>
    </lineage>
</organism>
<dbReference type="KEGG" id="ckl:CKL_3885"/>
<gene>
    <name evidence="2" type="ordered locus">CKL_3885</name>
</gene>
<evidence type="ECO:0000256" key="1">
    <source>
        <dbReference type="SAM" id="Phobius"/>
    </source>
</evidence>
<evidence type="ECO:0000313" key="2">
    <source>
        <dbReference type="EMBL" id="EDK35862.1"/>
    </source>
</evidence>